<keyword evidence="1" id="KW-1133">Transmembrane helix</keyword>
<evidence type="ECO:0000256" key="1">
    <source>
        <dbReference type="SAM" id="Phobius"/>
    </source>
</evidence>
<feature type="transmembrane region" description="Helical" evidence="1">
    <location>
        <begin position="234"/>
        <end position="255"/>
    </location>
</feature>
<keyword evidence="1" id="KW-0812">Transmembrane</keyword>
<feature type="transmembrane region" description="Helical" evidence="1">
    <location>
        <begin position="45"/>
        <end position="60"/>
    </location>
</feature>
<sequence>MSTAEIRNVAPYRAYIIRISFIFFLVILIWKYYSHVLPHQLNNPVLFSLGLDPLYILYYLSSISEVLTRENYSHVFSTLLFLSTIYPIINPNNHRFLIIYAILYLTYFIVFNTFLTFHAHYMSCILLLNLCFTIKENINFNLIWELMRYFICWVYSSAFIWKIINGSFFQSSFGLEIIKTSQASFIYSNPNNFWSSLYFFFLSNPVLTNLGTVFIFLLEALFLIGFFTKKIDGLLILSIFIIHLIIYLFVDTLFVEQCILSIALISTRTWQKIVKKQNRFLKISSRKNPPNIN</sequence>
<dbReference type="EMBL" id="CP043329">
    <property type="protein sequence ID" value="QEK51644.1"/>
    <property type="molecule type" value="Genomic_DNA"/>
</dbReference>
<evidence type="ECO:0000313" key="2">
    <source>
        <dbReference type="EMBL" id="QEK51644.1"/>
    </source>
</evidence>
<gene>
    <name evidence="2" type="ORF">FYC62_08210</name>
</gene>
<evidence type="ECO:0000313" key="3">
    <source>
        <dbReference type="Proteomes" id="UP000323653"/>
    </source>
</evidence>
<dbReference type="KEGG" id="pej:FYC62_08210"/>
<reference evidence="2 3" key="1">
    <citation type="submission" date="2019-08" db="EMBL/GenBank/DDBJ databases">
        <title>Pedobacter sp. nov., isolated from Han river, South Korea.</title>
        <authorList>
            <person name="Lee D.-H."/>
            <person name="Kim Y.-S."/>
            <person name="Hwang E.-M."/>
            <person name="Le Tran T.C."/>
            <person name="Cha C.-J."/>
        </authorList>
    </citation>
    <scope>NUCLEOTIDE SEQUENCE [LARGE SCALE GENOMIC DNA]</scope>
    <source>
        <strain evidence="2 3">CJ43</strain>
    </source>
</reference>
<keyword evidence="1" id="KW-0472">Membrane</keyword>
<feature type="transmembrane region" description="Helical" evidence="1">
    <location>
        <begin position="146"/>
        <end position="164"/>
    </location>
</feature>
<keyword evidence="3" id="KW-1185">Reference proteome</keyword>
<feature type="transmembrane region" description="Helical" evidence="1">
    <location>
        <begin position="12"/>
        <end position="33"/>
    </location>
</feature>
<dbReference type="RefSeq" id="WP_149074601.1">
    <property type="nucleotide sequence ID" value="NZ_CP043329.1"/>
</dbReference>
<dbReference type="Proteomes" id="UP000323653">
    <property type="component" value="Chromosome"/>
</dbReference>
<evidence type="ECO:0008006" key="4">
    <source>
        <dbReference type="Google" id="ProtNLM"/>
    </source>
</evidence>
<proteinExistence type="predicted"/>
<feature type="transmembrane region" description="Helical" evidence="1">
    <location>
        <begin position="101"/>
        <end position="134"/>
    </location>
</feature>
<name>A0A5C0VKY9_9SPHI</name>
<accession>A0A5C0VKY9</accession>
<feature type="transmembrane region" description="Helical" evidence="1">
    <location>
        <begin position="206"/>
        <end position="227"/>
    </location>
</feature>
<protein>
    <recommendedName>
        <fullName evidence="4">HTTM domain-containing protein</fullName>
    </recommendedName>
</protein>
<feature type="transmembrane region" description="Helical" evidence="1">
    <location>
        <begin position="72"/>
        <end position="89"/>
    </location>
</feature>
<organism evidence="2 3">
    <name type="scientific">Pedobacter aquae</name>
    <dbReference type="NCBI Taxonomy" id="2605747"/>
    <lineage>
        <taxon>Bacteria</taxon>
        <taxon>Pseudomonadati</taxon>
        <taxon>Bacteroidota</taxon>
        <taxon>Sphingobacteriia</taxon>
        <taxon>Sphingobacteriales</taxon>
        <taxon>Sphingobacteriaceae</taxon>
        <taxon>Pedobacter</taxon>
    </lineage>
</organism>
<dbReference type="AlphaFoldDB" id="A0A5C0VKY9"/>